<organism evidence="2 3">
    <name type="scientific">Planktothrix mougeotii LEGE 06226</name>
    <dbReference type="NCBI Taxonomy" id="1828728"/>
    <lineage>
        <taxon>Bacteria</taxon>
        <taxon>Bacillati</taxon>
        <taxon>Cyanobacteriota</taxon>
        <taxon>Cyanophyceae</taxon>
        <taxon>Oscillatoriophycideae</taxon>
        <taxon>Oscillatoriales</taxon>
        <taxon>Microcoleaceae</taxon>
        <taxon>Planktothrix</taxon>
    </lineage>
</organism>
<evidence type="ECO:0000313" key="2">
    <source>
        <dbReference type="EMBL" id="MBE9143133.1"/>
    </source>
</evidence>
<dbReference type="RefSeq" id="WP_193868749.1">
    <property type="nucleotide sequence ID" value="NZ_JADEWU010000012.1"/>
</dbReference>
<dbReference type="EMBL" id="JADEWU010000012">
    <property type="protein sequence ID" value="MBE9143133.1"/>
    <property type="molecule type" value="Genomic_DNA"/>
</dbReference>
<keyword evidence="3" id="KW-1185">Reference proteome</keyword>
<comment type="caution">
    <text evidence="2">The sequence shown here is derived from an EMBL/GenBank/DDBJ whole genome shotgun (WGS) entry which is preliminary data.</text>
</comment>
<proteinExistence type="predicted"/>
<evidence type="ECO:0000256" key="1">
    <source>
        <dbReference type="SAM" id="Phobius"/>
    </source>
</evidence>
<feature type="transmembrane region" description="Helical" evidence="1">
    <location>
        <begin position="40"/>
        <end position="57"/>
    </location>
</feature>
<evidence type="ECO:0000313" key="3">
    <source>
        <dbReference type="Proteomes" id="UP000640725"/>
    </source>
</evidence>
<keyword evidence="1" id="KW-0812">Transmembrane</keyword>
<dbReference type="Proteomes" id="UP000640725">
    <property type="component" value="Unassembled WGS sequence"/>
</dbReference>
<name>A0ABR9U9K6_9CYAN</name>
<reference evidence="2 3" key="1">
    <citation type="submission" date="2020-10" db="EMBL/GenBank/DDBJ databases">
        <authorList>
            <person name="Castelo-Branco R."/>
            <person name="Eusebio N."/>
            <person name="Adriana R."/>
            <person name="Vieira A."/>
            <person name="Brugerolle De Fraissinette N."/>
            <person name="Rezende De Castro R."/>
            <person name="Schneider M.P."/>
            <person name="Vasconcelos V."/>
            <person name="Leao P.N."/>
        </authorList>
    </citation>
    <scope>NUCLEOTIDE SEQUENCE [LARGE SCALE GENOMIC DNA]</scope>
    <source>
        <strain evidence="2 3">LEGE 06226</strain>
    </source>
</reference>
<gene>
    <name evidence="2" type="ORF">IQ236_07830</name>
</gene>
<keyword evidence="1" id="KW-0472">Membrane</keyword>
<accession>A0ABR9U9K6</accession>
<keyword evidence="1" id="KW-1133">Transmembrane helix</keyword>
<protein>
    <submittedName>
        <fullName evidence="2">Uncharacterized protein</fullName>
    </submittedName>
</protein>
<sequence length="58" mass="6966">MMKCDQLMCYWVRDSHDPDHYVCLKCNQERHVNHSATPETFMMLFFIGLFVTILLRSL</sequence>